<dbReference type="EMBL" id="DLUI01000003">
    <property type="protein sequence ID" value="DAB39527.1"/>
    <property type="molecule type" value="Genomic_DNA"/>
</dbReference>
<evidence type="ECO:0008006" key="4">
    <source>
        <dbReference type="Google" id="ProtNLM"/>
    </source>
</evidence>
<feature type="signal peptide" evidence="1">
    <location>
        <begin position="1"/>
        <end position="16"/>
    </location>
</feature>
<accession>A0A2D3WLA0</accession>
<evidence type="ECO:0000256" key="1">
    <source>
        <dbReference type="SAM" id="SignalP"/>
    </source>
</evidence>
<keyword evidence="1" id="KW-0732">Signal</keyword>
<sequence length="252" mass="28986">MKLFSLIFLLVMTLCADNVKVYLYTPEINVNNFKSLKMSFDSYLSGYGNYELQPFSDKETFEKYLKNKNTIAILSSWHYREISKKYNLEAMLVAKKKGSVTDRKILVGQKNTLLKGVVTSAYDTEYTNELLNSITDEHSQELSVLRVPKEIDALMSVGFGMSRFALISKDTFVHLQHINPVLSKDLKIYYESDPEYRMLLACNETDKEVTTLVSIFKNMEFSSDGKKILNMIGIDKLVVFNIRNLENRGDTK</sequence>
<dbReference type="Proteomes" id="UP000228859">
    <property type="component" value="Unassembled WGS sequence"/>
</dbReference>
<proteinExistence type="predicted"/>
<dbReference type="AlphaFoldDB" id="A0A2D3WLA0"/>
<evidence type="ECO:0000313" key="3">
    <source>
        <dbReference type="Proteomes" id="UP000228859"/>
    </source>
</evidence>
<evidence type="ECO:0000313" key="2">
    <source>
        <dbReference type="EMBL" id="DAB39527.1"/>
    </source>
</evidence>
<name>A0A2D3WLA0_9BACT</name>
<feature type="chain" id="PRO_5013709739" description="Solute-binding protein family 3/N-terminal domain-containing protein" evidence="1">
    <location>
        <begin position="17"/>
        <end position="252"/>
    </location>
</feature>
<reference evidence="2 3" key="1">
    <citation type="journal article" date="2017" name="Front. Microbiol.">
        <title>Comparative Genomic Analysis of the Class Epsilonproteobacteria and Proposed Reclassification to Epsilonbacteraeota (phyl. nov.).</title>
        <authorList>
            <person name="Waite D.W."/>
            <person name="Vanwonterghem I."/>
            <person name="Rinke C."/>
            <person name="Parks D.H."/>
            <person name="Zhang Y."/>
            <person name="Takai K."/>
            <person name="Sievert S.M."/>
            <person name="Simon J."/>
            <person name="Campbell B.J."/>
            <person name="Hanson T.E."/>
            <person name="Woyke T."/>
            <person name="Klotz M.G."/>
            <person name="Hugenholtz P."/>
        </authorList>
    </citation>
    <scope>NUCLEOTIDE SEQUENCE [LARGE SCALE GENOMIC DNA]</scope>
    <source>
        <strain evidence="2">UBA12443</strain>
    </source>
</reference>
<gene>
    <name evidence="2" type="ORF">CFH83_00140</name>
</gene>
<comment type="caution">
    <text evidence="2">The sequence shown here is derived from an EMBL/GenBank/DDBJ whole genome shotgun (WGS) entry which is preliminary data.</text>
</comment>
<protein>
    <recommendedName>
        <fullName evidence="4">Solute-binding protein family 3/N-terminal domain-containing protein</fullName>
    </recommendedName>
</protein>
<organism evidence="2 3">
    <name type="scientific">Sulfuricurvum kujiense</name>
    <dbReference type="NCBI Taxonomy" id="148813"/>
    <lineage>
        <taxon>Bacteria</taxon>
        <taxon>Pseudomonadati</taxon>
        <taxon>Campylobacterota</taxon>
        <taxon>Epsilonproteobacteria</taxon>
        <taxon>Campylobacterales</taxon>
        <taxon>Sulfurimonadaceae</taxon>
        <taxon>Sulfuricurvum</taxon>
    </lineage>
</organism>